<dbReference type="InterPro" id="IPR011330">
    <property type="entry name" value="Glyco_hydro/deAcase_b/a-brl"/>
</dbReference>
<proteinExistence type="predicted"/>
<evidence type="ECO:0000313" key="5">
    <source>
        <dbReference type="EMBL" id="MCY6370996.1"/>
    </source>
</evidence>
<reference evidence="5" key="1">
    <citation type="submission" date="2022-12" db="EMBL/GenBank/DDBJ databases">
        <authorList>
            <person name="Wang J."/>
        </authorList>
    </citation>
    <scope>NUCLEOTIDE SEQUENCE</scope>
    <source>
        <strain evidence="5">HY-42-06</strain>
    </source>
</reference>
<evidence type="ECO:0000313" key="6">
    <source>
        <dbReference type="Proteomes" id="UP001079657"/>
    </source>
</evidence>
<comment type="subcellular location">
    <subcellularLocation>
        <location evidence="1">Secreted</location>
    </subcellularLocation>
</comment>
<organism evidence="5 6">
    <name type="scientific">Clostridium ganghwense</name>
    <dbReference type="NCBI Taxonomy" id="312089"/>
    <lineage>
        <taxon>Bacteria</taxon>
        <taxon>Bacillati</taxon>
        <taxon>Bacillota</taxon>
        <taxon>Clostridia</taxon>
        <taxon>Eubacteriales</taxon>
        <taxon>Clostridiaceae</taxon>
        <taxon>Clostridium</taxon>
    </lineage>
</organism>
<feature type="signal peptide" evidence="3">
    <location>
        <begin position="1"/>
        <end position="24"/>
    </location>
</feature>
<dbReference type="Gene3D" id="3.20.20.370">
    <property type="entry name" value="Glycoside hydrolase/deacetylase"/>
    <property type="match status" value="1"/>
</dbReference>
<evidence type="ECO:0000256" key="2">
    <source>
        <dbReference type="ARBA" id="ARBA00022729"/>
    </source>
</evidence>
<dbReference type="PROSITE" id="PS51677">
    <property type="entry name" value="NODB"/>
    <property type="match status" value="1"/>
</dbReference>
<dbReference type="InterPro" id="IPR051398">
    <property type="entry name" value="Polysacch_Deacetylase"/>
</dbReference>
<sequence length="293" mass="33745">MKRKFSIYYIILSILFFCVGCSNDKPTVSKISSTVLPVSSTIPSKTALVKEDKKTEVNAAKTAPLTKREGGIPVLMYHSIGFEKDNPVRLPVKNLEKQMKYLKDNNYTTLSLDEVYDYFQNNKPIPEKSIVLTFDDGYLDNYTKLYAVMKKYEFKGTIFVITKAINNEKDYLTSKQLKELENNNLSIESHTACHENLSELSYDKQLKTLKNSKEFLEKTLNKKVKYIAYPYGKYNKDTLKAVKEAGYVMAFTTDGKWSDKSDGILTLDRVYVSGFFDMDTFINRVTNPNYEYN</sequence>
<evidence type="ECO:0000259" key="4">
    <source>
        <dbReference type="PROSITE" id="PS51677"/>
    </source>
</evidence>
<evidence type="ECO:0000256" key="1">
    <source>
        <dbReference type="ARBA" id="ARBA00004613"/>
    </source>
</evidence>
<keyword evidence="6" id="KW-1185">Reference proteome</keyword>
<accession>A0ABT4CSE7</accession>
<dbReference type="CDD" id="cd10918">
    <property type="entry name" value="CE4_NodB_like_5s_6s"/>
    <property type="match status" value="1"/>
</dbReference>
<name>A0ABT4CSE7_9CLOT</name>
<gene>
    <name evidence="5" type="ORF">OXH55_10165</name>
</gene>
<protein>
    <submittedName>
        <fullName evidence="5">Polysaccharide deacetylase family protein</fullName>
    </submittedName>
</protein>
<feature type="domain" description="NodB homology" evidence="4">
    <location>
        <begin position="128"/>
        <end position="293"/>
    </location>
</feature>
<dbReference type="InterPro" id="IPR002509">
    <property type="entry name" value="NODB_dom"/>
</dbReference>
<dbReference type="Proteomes" id="UP001079657">
    <property type="component" value="Unassembled WGS sequence"/>
</dbReference>
<evidence type="ECO:0000256" key="3">
    <source>
        <dbReference type="SAM" id="SignalP"/>
    </source>
</evidence>
<dbReference type="PANTHER" id="PTHR34216">
    <property type="match status" value="1"/>
</dbReference>
<dbReference type="SUPFAM" id="SSF88713">
    <property type="entry name" value="Glycoside hydrolase/deacetylase"/>
    <property type="match status" value="1"/>
</dbReference>
<dbReference type="RefSeq" id="WP_268049836.1">
    <property type="nucleotide sequence ID" value="NZ_JAPQES010000003.1"/>
</dbReference>
<keyword evidence="2 3" id="KW-0732">Signal</keyword>
<dbReference type="EMBL" id="JAPQES010000003">
    <property type="protein sequence ID" value="MCY6370996.1"/>
    <property type="molecule type" value="Genomic_DNA"/>
</dbReference>
<dbReference type="Pfam" id="PF01522">
    <property type="entry name" value="Polysacc_deac_1"/>
    <property type="match status" value="1"/>
</dbReference>
<feature type="chain" id="PRO_5046232632" evidence="3">
    <location>
        <begin position="25"/>
        <end position="293"/>
    </location>
</feature>
<comment type="caution">
    <text evidence="5">The sequence shown here is derived from an EMBL/GenBank/DDBJ whole genome shotgun (WGS) entry which is preliminary data.</text>
</comment>
<dbReference type="PANTHER" id="PTHR34216:SF3">
    <property type="entry name" value="POLY-BETA-1,6-N-ACETYL-D-GLUCOSAMINE N-DEACETYLASE"/>
    <property type="match status" value="1"/>
</dbReference>